<sequence length="67" mass="7199">MRLVLVSACLAATPAFANDGFGGLSATGLTFGQTEAIAMEEERLFIGLDRITVDYVFRNLTDRDVTG</sequence>
<feature type="signal peptide" evidence="1">
    <location>
        <begin position="1"/>
        <end position="17"/>
    </location>
</feature>
<organism evidence="3 4">
    <name type="scientific">Rhodobacter calidifons</name>
    <dbReference type="NCBI Taxonomy" id="2715277"/>
    <lineage>
        <taxon>Bacteria</taxon>
        <taxon>Pseudomonadati</taxon>
        <taxon>Pseudomonadota</taxon>
        <taxon>Alphaproteobacteria</taxon>
        <taxon>Rhodobacterales</taxon>
        <taxon>Rhodobacter group</taxon>
        <taxon>Rhodobacter</taxon>
    </lineage>
</organism>
<dbReference type="EMBL" id="JAANHS010000003">
    <property type="protein sequence ID" value="NHB76286.1"/>
    <property type="molecule type" value="Genomic_DNA"/>
</dbReference>
<gene>
    <name evidence="3" type="ORF">G8O29_05950</name>
</gene>
<evidence type="ECO:0000256" key="1">
    <source>
        <dbReference type="SAM" id="SignalP"/>
    </source>
</evidence>
<evidence type="ECO:0000313" key="4">
    <source>
        <dbReference type="Proteomes" id="UP001515660"/>
    </source>
</evidence>
<feature type="domain" description="DUF4424" evidence="2">
    <location>
        <begin position="17"/>
        <end position="66"/>
    </location>
</feature>
<reference evidence="3 4" key="1">
    <citation type="journal article" date="2022" name="Microorganisms">
        <title>Genome Sequence and Characterization of a Xanthorhodopsin-Containing, Aerobic Anoxygenic Phototrophic Rhodobacter Species, Isolated from Mesophilic Conditions at Yellowstone National Park.</title>
        <authorList>
            <person name="Kyndt J.A."/>
            <person name="Robertson S."/>
            <person name="Shoffstall I.B."/>
            <person name="Ramaley R.F."/>
            <person name="Meyer T.E."/>
        </authorList>
    </citation>
    <scope>NUCLEOTIDE SEQUENCE [LARGE SCALE GENOMIC DNA]</scope>
    <source>
        <strain evidence="3 4">M37P</strain>
    </source>
</reference>
<dbReference type="Pfam" id="PF14415">
    <property type="entry name" value="DUF4424"/>
    <property type="match status" value="1"/>
</dbReference>
<name>A0ABX0G519_9RHOB</name>
<feature type="chain" id="PRO_5046875421" evidence="1">
    <location>
        <begin position="18"/>
        <end position="67"/>
    </location>
</feature>
<evidence type="ECO:0000259" key="2">
    <source>
        <dbReference type="Pfam" id="PF14415"/>
    </source>
</evidence>
<accession>A0ABX0G519</accession>
<protein>
    <submittedName>
        <fullName evidence="3">DUF4424 family protein</fullName>
    </submittedName>
</protein>
<proteinExistence type="predicted"/>
<dbReference type="InterPro" id="IPR025538">
    <property type="entry name" value="DUF4424"/>
</dbReference>
<keyword evidence="4" id="KW-1185">Reference proteome</keyword>
<dbReference type="Proteomes" id="UP001515660">
    <property type="component" value="Unassembled WGS sequence"/>
</dbReference>
<comment type="caution">
    <text evidence="3">The sequence shown here is derived from an EMBL/GenBank/DDBJ whole genome shotgun (WGS) entry which is preliminary data.</text>
</comment>
<keyword evidence="1" id="KW-0732">Signal</keyword>
<evidence type="ECO:0000313" key="3">
    <source>
        <dbReference type="EMBL" id="NHB76286.1"/>
    </source>
</evidence>